<organism evidence="3 4">
    <name type="scientific">Lasiosphaeria ovina</name>
    <dbReference type="NCBI Taxonomy" id="92902"/>
    <lineage>
        <taxon>Eukaryota</taxon>
        <taxon>Fungi</taxon>
        <taxon>Dikarya</taxon>
        <taxon>Ascomycota</taxon>
        <taxon>Pezizomycotina</taxon>
        <taxon>Sordariomycetes</taxon>
        <taxon>Sordariomycetidae</taxon>
        <taxon>Sordariales</taxon>
        <taxon>Lasiosphaeriaceae</taxon>
        <taxon>Lasiosphaeria</taxon>
    </lineage>
</organism>
<dbReference type="Proteomes" id="UP001287356">
    <property type="component" value="Unassembled WGS sequence"/>
</dbReference>
<reference evidence="3" key="1">
    <citation type="journal article" date="2023" name="Mol. Phylogenet. Evol.">
        <title>Genome-scale phylogeny and comparative genomics of the fungal order Sordariales.</title>
        <authorList>
            <person name="Hensen N."/>
            <person name="Bonometti L."/>
            <person name="Westerberg I."/>
            <person name="Brannstrom I.O."/>
            <person name="Guillou S."/>
            <person name="Cros-Aarteil S."/>
            <person name="Calhoun S."/>
            <person name="Haridas S."/>
            <person name="Kuo A."/>
            <person name="Mondo S."/>
            <person name="Pangilinan J."/>
            <person name="Riley R."/>
            <person name="LaButti K."/>
            <person name="Andreopoulos B."/>
            <person name="Lipzen A."/>
            <person name="Chen C."/>
            <person name="Yan M."/>
            <person name="Daum C."/>
            <person name="Ng V."/>
            <person name="Clum A."/>
            <person name="Steindorff A."/>
            <person name="Ohm R.A."/>
            <person name="Martin F."/>
            <person name="Silar P."/>
            <person name="Natvig D.O."/>
            <person name="Lalanne C."/>
            <person name="Gautier V."/>
            <person name="Ament-Velasquez S.L."/>
            <person name="Kruys A."/>
            <person name="Hutchinson M.I."/>
            <person name="Powell A.J."/>
            <person name="Barry K."/>
            <person name="Miller A.N."/>
            <person name="Grigoriev I.V."/>
            <person name="Debuchy R."/>
            <person name="Gladieux P."/>
            <person name="Hiltunen Thoren M."/>
            <person name="Johannesson H."/>
        </authorList>
    </citation>
    <scope>NUCLEOTIDE SEQUENCE</scope>
    <source>
        <strain evidence="3">CBS 958.72</strain>
    </source>
</reference>
<protein>
    <submittedName>
        <fullName evidence="3">Uncharacterized protein</fullName>
    </submittedName>
</protein>
<keyword evidence="4" id="KW-1185">Reference proteome</keyword>
<feature type="coiled-coil region" evidence="1">
    <location>
        <begin position="386"/>
        <end position="441"/>
    </location>
</feature>
<sequence length="452" mass="53165">MPPKAKTTTSNKIKVRGFEYEGNPTLIDAARKKIENAAPYTWIKYYTDTFGKIRKEIDVNLVYRELNRTPAHATPSNHPLYQKLIPGFTKVDKYLEQTDEYPTWKGFDDQNTEPTTPIPAIGGPEQWVALMILEANSDKAKKQGKGYHGPRMPEEMREAFRDMELEWTVTDDLPADFWEGSHWYSISWRNKHQKQVTFAKEADLPPINLNKLFGNWEDLFGNWEDGNWEDDTGSEDETKSRETENKGKETKTKGKETETADKESKDTKDLANVTADLAKLKDKFEMHNTTTLKHIFSLMDRVRVMEDKKKLEDLAKLKDKFEMHNTTTYIFSLMERVRVMEEQLTTHKKFFEDLANVTADMAKLKDKFEMHSTTTLKHVFNLVERVRVMEEQLATYKEKFDDFDNKEMDRKRKYEENEDQKREVRKKLKELEEEGVRLYKEYKAGAVDEEKD</sequence>
<gene>
    <name evidence="3" type="ORF">B0T24DRAFT_671768</name>
</gene>
<dbReference type="EMBL" id="JAULSN010000014">
    <property type="protein sequence ID" value="KAK3360879.1"/>
    <property type="molecule type" value="Genomic_DNA"/>
</dbReference>
<proteinExistence type="predicted"/>
<feature type="region of interest" description="Disordered" evidence="2">
    <location>
        <begin position="227"/>
        <end position="266"/>
    </location>
</feature>
<accession>A0AAE0MZ26</accession>
<feature type="compositionally biased region" description="Basic and acidic residues" evidence="2">
    <location>
        <begin position="236"/>
        <end position="266"/>
    </location>
</feature>
<name>A0AAE0MZ26_9PEZI</name>
<comment type="caution">
    <text evidence="3">The sequence shown here is derived from an EMBL/GenBank/DDBJ whole genome shotgun (WGS) entry which is preliminary data.</text>
</comment>
<evidence type="ECO:0000256" key="1">
    <source>
        <dbReference type="SAM" id="Coils"/>
    </source>
</evidence>
<evidence type="ECO:0000313" key="3">
    <source>
        <dbReference type="EMBL" id="KAK3360879.1"/>
    </source>
</evidence>
<dbReference type="AlphaFoldDB" id="A0AAE0MZ26"/>
<evidence type="ECO:0000313" key="4">
    <source>
        <dbReference type="Proteomes" id="UP001287356"/>
    </source>
</evidence>
<reference evidence="3" key="2">
    <citation type="submission" date="2023-06" db="EMBL/GenBank/DDBJ databases">
        <authorList>
            <consortium name="Lawrence Berkeley National Laboratory"/>
            <person name="Haridas S."/>
            <person name="Hensen N."/>
            <person name="Bonometti L."/>
            <person name="Westerberg I."/>
            <person name="Brannstrom I.O."/>
            <person name="Guillou S."/>
            <person name="Cros-Aarteil S."/>
            <person name="Calhoun S."/>
            <person name="Kuo A."/>
            <person name="Mondo S."/>
            <person name="Pangilinan J."/>
            <person name="Riley R."/>
            <person name="Labutti K."/>
            <person name="Andreopoulos B."/>
            <person name="Lipzen A."/>
            <person name="Chen C."/>
            <person name="Yanf M."/>
            <person name="Daum C."/>
            <person name="Ng V."/>
            <person name="Clum A."/>
            <person name="Steindorff A."/>
            <person name="Ohm R."/>
            <person name="Martin F."/>
            <person name="Silar P."/>
            <person name="Natvig D."/>
            <person name="Lalanne C."/>
            <person name="Gautier V."/>
            <person name="Ament-Velasquez S.L."/>
            <person name="Kruys A."/>
            <person name="Hutchinson M.I."/>
            <person name="Powell A.J."/>
            <person name="Barry K."/>
            <person name="Miller A.N."/>
            <person name="Grigoriev I.V."/>
            <person name="Debuchy R."/>
            <person name="Gladieux P."/>
            <person name="Thoren M.H."/>
            <person name="Johannesson H."/>
        </authorList>
    </citation>
    <scope>NUCLEOTIDE SEQUENCE</scope>
    <source>
        <strain evidence="3">CBS 958.72</strain>
    </source>
</reference>
<keyword evidence="1" id="KW-0175">Coiled coil</keyword>
<evidence type="ECO:0000256" key="2">
    <source>
        <dbReference type="SAM" id="MobiDB-lite"/>
    </source>
</evidence>